<gene>
    <name evidence="1" type="ORF">UA74_24065</name>
</gene>
<protein>
    <submittedName>
        <fullName evidence="1">Uncharacterized protein</fullName>
    </submittedName>
</protein>
<accession>A0AAC9LFP4</accession>
<dbReference type="AlphaFoldDB" id="A0AAC9LFP4"/>
<organism evidence="1 2">
    <name type="scientific">Actinoalloteichus fjordicus</name>
    <dbReference type="NCBI Taxonomy" id="1612552"/>
    <lineage>
        <taxon>Bacteria</taxon>
        <taxon>Bacillati</taxon>
        <taxon>Actinomycetota</taxon>
        <taxon>Actinomycetes</taxon>
        <taxon>Pseudonocardiales</taxon>
        <taxon>Pseudonocardiaceae</taxon>
        <taxon>Actinoalloteichus</taxon>
    </lineage>
</organism>
<sequence>MDLLVWVSGGVLLLLGAVAPVAGRWWAGRGTAGAEARARSRYERLGHQVDLLAAAETSGADRASAGAVQARRARERWNSTGAILATASSTEEFRLAERTAEEGLSLVVQARNAARSRR</sequence>
<reference evidence="2" key="1">
    <citation type="submission" date="2016-06" db="EMBL/GenBank/DDBJ databases">
        <title>Complete genome sequence of Actinoalloteichus fjordicus DSM 46855 (=ADI127-17), type strain of the new species Actinoalloteichus fjordicus.</title>
        <authorList>
            <person name="Ruckert C."/>
            <person name="Nouioui I."/>
            <person name="Willmese J."/>
            <person name="van Wezel G."/>
            <person name="Klenk H.-P."/>
            <person name="Kalinowski J."/>
            <person name="Zotchev S.B."/>
        </authorList>
    </citation>
    <scope>NUCLEOTIDE SEQUENCE [LARGE SCALE GENOMIC DNA]</scope>
    <source>
        <strain evidence="2">ADI127-7</strain>
    </source>
</reference>
<dbReference type="Proteomes" id="UP000185511">
    <property type="component" value="Chromosome"/>
</dbReference>
<dbReference type="EMBL" id="CP016076">
    <property type="protein sequence ID" value="APU16831.1"/>
    <property type="molecule type" value="Genomic_DNA"/>
</dbReference>
<evidence type="ECO:0000313" key="2">
    <source>
        <dbReference type="Proteomes" id="UP000185511"/>
    </source>
</evidence>
<name>A0AAC9LFP4_9PSEU</name>
<keyword evidence="2" id="KW-1185">Reference proteome</keyword>
<evidence type="ECO:0000313" key="1">
    <source>
        <dbReference type="EMBL" id="APU16831.1"/>
    </source>
</evidence>
<dbReference type="KEGG" id="acad:UA74_24065"/>
<proteinExistence type="predicted"/>